<proteinExistence type="predicted"/>
<protein>
    <submittedName>
        <fullName evidence="2">Phosphatase 2C-like domain-containing protein</fullName>
    </submittedName>
</protein>
<evidence type="ECO:0000259" key="1">
    <source>
        <dbReference type="PROSITE" id="PS51746"/>
    </source>
</evidence>
<dbReference type="PANTHER" id="PTHR47992">
    <property type="entry name" value="PROTEIN PHOSPHATASE"/>
    <property type="match status" value="1"/>
</dbReference>
<dbReference type="CDD" id="cd00143">
    <property type="entry name" value="PP2Cc"/>
    <property type="match status" value="1"/>
</dbReference>
<dbReference type="AlphaFoldDB" id="A0A1X2H7Y3"/>
<dbReference type="InterPro" id="IPR001932">
    <property type="entry name" value="PPM-type_phosphatase-like_dom"/>
</dbReference>
<reference evidence="2 3" key="1">
    <citation type="submission" date="2016-07" db="EMBL/GenBank/DDBJ databases">
        <title>Pervasive Adenine N6-methylation of Active Genes in Fungi.</title>
        <authorList>
            <consortium name="DOE Joint Genome Institute"/>
            <person name="Mondo S.J."/>
            <person name="Dannebaum R.O."/>
            <person name="Kuo R.C."/>
            <person name="Labutti K."/>
            <person name="Haridas S."/>
            <person name="Kuo A."/>
            <person name="Salamov A."/>
            <person name="Ahrendt S.R."/>
            <person name="Lipzen A."/>
            <person name="Sullivan W."/>
            <person name="Andreopoulos W.B."/>
            <person name="Clum A."/>
            <person name="Lindquist E."/>
            <person name="Daum C."/>
            <person name="Ramamoorthy G.K."/>
            <person name="Gryganskyi A."/>
            <person name="Culley D."/>
            <person name="Magnuson J.K."/>
            <person name="James T.Y."/>
            <person name="O'Malley M.A."/>
            <person name="Stajich J.E."/>
            <person name="Spatafora J.W."/>
            <person name="Visel A."/>
            <person name="Grigoriev I.V."/>
        </authorList>
    </citation>
    <scope>NUCLEOTIDE SEQUENCE [LARGE SCALE GENOMIC DNA]</scope>
    <source>
        <strain evidence="2 3">NRRL 2496</strain>
    </source>
</reference>
<sequence>MQREANRIYLGVFDGLADHLHQRLESITLDAFPPILGSLRKHGGYFKRLKVPPPLSEIVDNQGHRTGDRDANDLTLEERLELAFFQADVECLDILRDDGPDAYHEGSTGSVAIIEPHDNRPFWDSERYDIVVGHVGDTRILLCDATSGEVITLTTGDHHPGNPAEQDRLRKYAGFVTTDSWGDDRIMGMLATSRAFGDSKLKKYGVSAEPDLVRYTIQAQNPAAFMVMVTDGLTSVMSDQEIVDIVKKERDPTAAAHKLVDIADQYGSEDNLTAMVVRLKDFGCRMHDITRDLREYRLANASMSARQSW</sequence>
<dbReference type="Proteomes" id="UP000242180">
    <property type="component" value="Unassembled WGS sequence"/>
</dbReference>
<dbReference type="PROSITE" id="PS51746">
    <property type="entry name" value="PPM_2"/>
    <property type="match status" value="1"/>
</dbReference>
<dbReference type="EMBL" id="MCGN01000007">
    <property type="protein sequence ID" value="ORY94642.1"/>
    <property type="molecule type" value="Genomic_DNA"/>
</dbReference>
<comment type="caution">
    <text evidence="2">The sequence shown here is derived from an EMBL/GenBank/DDBJ whole genome shotgun (WGS) entry which is preliminary data.</text>
</comment>
<dbReference type="Gene3D" id="3.60.40.10">
    <property type="entry name" value="PPM-type phosphatase domain"/>
    <property type="match status" value="1"/>
</dbReference>
<dbReference type="OMA" id="DERIMGM"/>
<dbReference type="FunCoup" id="A0A1X2H7Y3">
    <property type="interactions" value="48"/>
</dbReference>
<accession>A0A1X2H7Y3</accession>
<dbReference type="GO" id="GO:0004722">
    <property type="term" value="F:protein serine/threonine phosphatase activity"/>
    <property type="evidence" value="ECO:0007669"/>
    <property type="project" value="InterPro"/>
</dbReference>
<dbReference type="SMART" id="SM00332">
    <property type="entry name" value="PP2Cc"/>
    <property type="match status" value="1"/>
</dbReference>
<dbReference type="OrthoDB" id="416093at2759"/>
<dbReference type="SUPFAM" id="SSF81606">
    <property type="entry name" value="PP2C-like"/>
    <property type="match status" value="1"/>
</dbReference>
<feature type="domain" description="PPM-type phosphatase" evidence="1">
    <location>
        <begin position="41"/>
        <end position="279"/>
    </location>
</feature>
<evidence type="ECO:0000313" key="3">
    <source>
        <dbReference type="Proteomes" id="UP000242180"/>
    </source>
</evidence>
<gene>
    <name evidence="2" type="ORF">BCR43DRAFT_442430</name>
</gene>
<evidence type="ECO:0000313" key="2">
    <source>
        <dbReference type="EMBL" id="ORY94642.1"/>
    </source>
</evidence>
<organism evidence="2 3">
    <name type="scientific">Syncephalastrum racemosum</name>
    <name type="common">Filamentous fungus</name>
    <dbReference type="NCBI Taxonomy" id="13706"/>
    <lineage>
        <taxon>Eukaryota</taxon>
        <taxon>Fungi</taxon>
        <taxon>Fungi incertae sedis</taxon>
        <taxon>Mucoromycota</taxon>
        <taxon>Mucoromycotina</taxon>
        <taxon>Mucoromycetes</taxon>
        <taxon>Mucorales</taxon>
        <taxon>Syncephalastraceae</taxon>
        <taxon>Syncephalastrum</taxon>
    </lineage>
</organism>
<keyword evidence="3" id="KW-1185">Reference proteome</keyword>
<name>A0A1X2H7Y3_SYNRA</name>
<dbReference type="InterPro" id="IPR036457">
    <property type="entry name" value="PPM-type-like_dom_sf"/>
</dbReference>
<dbReference type="InterPro" id="IPR015655">
    <property type="entry name" value="PP2C"/>
</dbReference>
<dbReference type="Pfam" id="PF00481">
    <property type="entry name" value="PP2C"/>
    <property type="match status" value="1"/>
</dbReference>
<dbReference type="InParanoid" id="A0A1X2H7Y3"/>
<dbReference type="STRING" id="13706.A0A1X2H7Y3"/>